<organism evidence="1 2">
    <name type="scientific">Bacillus cereus</name>
    <dbReference type="NCBI Taxonomy" id="1396"/>
    <lineage>
        <taxon>Bacteria</taxon>
        <taxon>Bacillati</taxon>
        <taxon>Bacillota</taxon>
        <taxon>Bacilli</taxon>
        <taxon>Bacillales</taxon>
        <taxon>Bacillaceae</taxon>
        <taxon>Bacillus</taxon>
        <taxon>Bacillus cereus group</taxon>
    </lineage>
</organism>
<dbReference type="EMBL" id="NUHO01000088">
    <property type="protein sequence ID" value="PGM90504.1"/>
    <property type="molecule type" value="Genomic_DNA"/>
</dbReference>
<proteinExistence type="predicted"/>
<dbReference type="Proteomes" id="UP000222054">
    <property type="component" value="Unassembled WGS sequence"/>
</dbReference>
<reference evidence="1 2" key="1">
    <citation type="submission" date="2017-09" db="EMBL/GenBank/DDBJ databases">
        <title>Large-scale bioinformatics analysis of Bacillus genomes uncovers conserved roles of natural products in bacterial physiology.</title>
        <authorList>
            <consortium name="Agbiome Team Llc"/>
            <person name="Bleich R.M."/>
            <person name="Grubbs K.J."/>
            <person name="Santa Maria K.C."/>
            <person name="Allen S.E."/>
            <person name="Farag S."/>
            <person name="Shank E.A."/>
            <person name="Bowers A."/>
        </authorList>
    </citation>
    <scope>NUCLEOTIDE SEQUENCE [LARGE SCALE GENOMIC DNA]</scope>
    <source>
        <strain evidence="1 2">AFS053130</strain>
    </source>
</reference>
<accession>A0A2B9DRP6</accession>
<name>A0A2B9DRP6_BACCE</name>
<dbReference type="AlphaFoldDB" id="A0A2B9DRP6"/>
<comment type="caution">
    <text evidence="1">The sequence shown here is derived from an EMBL/GenBank/DDBJ whole genome shotgun (WGS) entry which is preliminary data.</text>
</comment>
<evidence type="ECO:0000313" key="2">
    <source>
        <dbReference type="Proteomes" id="UP000222054"/>
    </source>
</evidence>
<gene>
    <name evidence="1" type="ORF">CN958_21545</name>
</gene>
<protein>
    <submittedName>
        <fullName evidence="1">Uncharacterized protein</fullName>
    </submittedName>
</protein>
<evidence type="ECO:0000313" key="1">
    <source>
        <dbReference type="EMBL" id="PGM90504.1"/>
    </source>
</evidence>
<sequence length="41" mass="4944">MLNKGACLFCGIDMYNNTKNSYEKIYRYDCVNLFIERMIRV</sequence>